<evidence type="ECO:0000313" key="2">
    <source>
        <dbReference type="EMBL" id="KAE9396182.1"/>
    </source>
</evidence>
<dbReference type="GO" id="GO:0005524">
    <property type="term" value="F:ATP binding"/>
    <property type="evidence" value="ECO:0007669"/>
    <property type="project" value="InterPro"/>
</dbReference>
<dbReference type="Gene3D" id="3.40.50.300">
    <property type="entry name" value="P-loop containing nucleotide triphosphate hydrolases"/>
    <property type="match status" value="1"/>
</dbReference>
<dbReference type="OrthoDB" id="10261556at2759"/>
<evidence type="ECO:0000259" key="1">
    <source>
        <dbReference type="Pfam" id="PF00270"/>
    </source>
</evidence>
<name>A0A6A4HCX9_9AGAR</name>
<feature type="non-terminal residue" evidence="2">
    <location>
        <position position="64"/>
    </location>
</feature>
<dbReference type="InterPro" id="IPR027417">
    <property type="entry name" value="P-loop_NTPase"/>
</dbReference>
<gene>
    <name evidence="2" type="ORF">BT96DRAFT_761579</name>
</gene>
<dbReference type="GO" id="GO:0003676">
    <property type="term" value="F:nucleic acid binding"/>
    <property type="evidence" value="ECO:0007669"/>
    <property type="project" value="InterPro"/>
</dbReference>
<dbReference type="Pfam" id="PF00270">
    <property type="entry name" value="DEAD"/>
    <property type="match status" value="1"/>
</dbReference>
<reference evidence="2" key="1">
    <citation type="journal article" date="2019" name="Environ. Microbiol.">
        <title>Fungal ecological strategies reflected in gene transcription - a case study of two litter decomposers.</title>
        <authorList>
            <person name="Barbi F."/>
            <person name="Kohler A."/>
            <person name="Barry K."/>
            <person name="Baskaran P."/>
            <person name="Daum C."/>
            <person name="Fauchery L."/>
            <person name="Ihrmark K."/>
            <person name="Kuo A."/>
            <person name="LaButti K."/>
            <person name="Lipzen A."/>
            <person name="Morin E."/>
            <person name="Grigoriev I.V."/>
            <person name="Henrissat B."/>
            <person name="Lindahl B."/>
            <person name="Martin F."/>
        </authorList>
    </citation>
    <scope>NUCLEOTIDE SEQUENCE</scope>
    <source>
        <strain evidence="2">JB14</strain>
    </source>
</reference>
<feature type="domain" description="DEAD/DEAH-box helicase" evidence="1">
    <location>
        <begin position="15"/>
        <end position="58"/>
    </location>
</feature>
<dbReference type="SUPFAM" id="SSF52540">
    <property type="entry name" value="P-loop containing nucleoside triphosphate hydrolases"/>
    <property type="match status" value="1"/>
</dbReference>
<dbReference type="InterPro" id="IPR011545">
    <property type="entry name" value="DEAD/DEAH_box_helicase_dom"/>
</dbReference>
<sequence>FGFHPCIPQLLSAWHQLQGKTVFMIAPTGFGKTLTFWIPLFASNDRILIIVTPLNILGDKNAQK</sequence>
<organism evidence="2 3">
    <name type="scientific">Gymnopus androsaceus JB14</name>
    <dbReference type="NCBI Taxonomy" id="1447944"/>
    <lineage>
        <taxon>Eukaryota</taxon>
        <taxon>Fungi</taxon>
        <taxon>Dikarya</taxon>
        <taxon>Basidiomycota</taxon>
        <taxon>Agaricomycotina</taxon>
        <taxon>Agaricomycetes</taxon>
        <taxon>Agaricomycetidae</taxon>
        <taxon>Agaricales</taxon>
        <taxon>Marasmiineae</taxon>
        <taxon>Omphalotaceae</taxon>
        <taxon>Gymnopus</taxon>
    </lineage>
</organism>
<dbReference type="AlphaFoldDB" id="A0A6A4HCX9"/>
<protein>
    <recommendedName>
        <fullName evidence="1">DEAD/DEAH-box helicase domain-containing protein</fullName>
    </recommendedName>
</protein>
<dbReference type="Proteomes" id="UP000799118">
    <property type="component" value="Unassembled WGS sequence"/>
</dbReference>
<dbReference type="EMBL" id="ML769518">
    <property type="protein sequence ID" value="KAE9396182.1"/>
    <property type="molecule type" value="Genomic_DNA"/>
</dbReference>
<evidence type="ECO:0000313" key="3">
    <source>
        <dbReference type="Proteomes" id="UP000799118"/>
    </source>
</evidence>
<feature type="non-terminal residue" evidence="2">
    <location>
        <position position="1"/>
    </location>
</feature>
<accession>A0A6A4HCX9</accession>
<proteinExistence type="predicted"/>
<keyword evidence="3" id="KW-1185">Reference proteome</keyword>